<feature type="compositionally biased region" description="Gly residues" evidence="1">
    <location>
        <begin position="200"/>
        <end position="211"/>
    </location>
</feature>
<feature type="compositionally biased region" description="Polar residues" evidence="1">
    <location>
        <begin position="132"/>
        <end position="149"/>
    </location>
</feature>
<gene>
    <name evidence="2" type="ORF">SAMN04488026_102962</name>
</gene>
<reference evidence="2 3" key="1">
    <citation type="submission" date="2016-10" db="EMBL/GenBank/DDBJ databases">
        <authorList>
            <person name="de Groot N.N."/>
        </authorList>
    </citation>
    <scope>NUCLEOTIDE SEQUENCE [LARGE SCALE GENOMIC DNA]</scope>
    <source>
        <strain evidence="2 3">DSM 25294</strain>
    </source>
</reference>
<dbReference type="EMBL" id="FNEK01000029">
    <property type="protein sequence ID" value="SDK04052.1"/>
    <property type="molecule type" value="Genomic_DNA"/>
</dbReference>
<evidence type="ECO:0000313" key="3">
    <source>
        <dbReference type="Proteomes" id="UP000199382"/>
    </source>
</evidence>
<keyword evidence="3" id="KW-1185">Reference proteome</keyword>
<dbReference type="AlphaFoldDB" id="A0A1G8YMF8"/>
<dbReference type="Proteomes" id="UP000199382">
    <property type="component" value="Unassembled WGS sequence"/>
</dbReference>
<name>A0A1G8YMF8_9RHOB</name>
<organism evidence="2 3">
    <name type="scientific">Aliiruegeria lutimaris</name>
    <dbReference type="NCBI Taxonomy" id="571298"/>
    <lineage>
        <taxon>Bacteria</taxon>
        <taxon>Pseudomonadati</taxon>
        <taxon>Pseudomonadota</taxon>
        <taxon>Alphaproteobacteria</taxon>
        <taxon>Rhodobacterales</taxon>
        <taxon>Roseobacteraceae</taxon>
        <taxon>Aliiruegeria</taxon>
    </lineage>
</organism>
<feature type="region of interest" description="Disordered" evidence="1">
    <location>
        <begin position="101"/>
        <end position="218"/>
    </location>
</feature>
<sequence length="498" mass="51790">MIGPARVGILYGGGNGDLVIKTNSAVSHSGGAFPRFLLGSVETQWKMEDVMKFRSIRRRTVKTLLLSSTATLILALAPVDFVNLDYSFAVAAGGQGGGGGGNGGGGGGGSSGGGGGGSSDRGHDSDGGEAESSVSKSYDSPPGASSNSGARKGKAKSNLVAEPSKGMKSSAPESSMRPKGSKVTTAEDDTDSDRPEWAGVPGGKDGAGGGKPPTSGSTKGDLFGDLFVILRDDNGVPILTDEGWVQPLDAEGNLIALDEEGHPLDESLTVEVELGRLNVGRAPTHVLTRRADEVITLLNLATDIRTDPAGRLELLVDDVWKTIDSPLENLAIYVALVGAGTIEGVDDLPGEAFDFMVDGVWSIEDIQASASFLAAATDKSGEFTTDEIAYINAFLGIETETIGNVTYTDLDYSTFSYDRESLYGDVTTEVLVLSGGDWVVETVNIYEAVFGSEPMIIGDDSATPDVGEGTLEAYMTAAEDARLVINFIHEYAVPEDPA</sequence>
<proteinExistence type="predicted"/>
<evidence type="ECO:0000256" key="1">
    <source>
        <dbReference type="SAM" id="MobiDB-lite"/>
    </source>
</evidence>
<evidence type="ECO:0000313" key="2">
    <source>
        <dbReference type="EMBL" id="SDK04052.1"/>
    </source>
</evidence>
<feature type="compositionally biased region" description="Gly residues" evidence="1">
    <location>
        <begin position="101"/>
        <end position="119"/>
    </location>
</feature>
<accession>A0A1G8YMF8</accession>
<protein>
    <submittedName>
        <fullName evidence="2">Uncharacterized protein</fullName>
    </submittedName>
</protein>